<keyword evidence="6" id="KW-0378">Hydrolase</keyword>
<dbReference type="GO" id="GO:0004519">
    <property type="term" value="F:endonuclease activity"/>
    <property type="evidence" value="ECO:0007669"/>
    <property type="project" value="UniProtKB-KW"/>
</dbReference>
<evidence type="ECO:0000313" key="10">
    <source>
        <dbReference type="Proteomes" id="UP000031668"/>
    </source>
</evidence>
<dbReference type="FunFam" id="3.10.10.10:FF:000007">
    <property type="entry name" value="Retrovirus-related Pol polyprotein from transposon 17.6-like Protein"/>
    <property type="match status" value="1"/>
</dbReference>
<reference evidence="9 10" key="1">
    <citation type="journal article" date="2014" name="Genome Biol. Evol.">
        <title>The genome of the myxosporean Thelohanellus kitauei shows adaptations to nutrient acquisition within its fish host.</title>
        <authorList>
            <person name="Yang Y."/>
            <person name="Xiong J."/>
            <person name="Zhou Z."/>
            <person name="Huo F."/>
            <person name="Miao W."/>
            <person name="Ran C."/>
            <person name="Liu Y."/>
            <person name="Zhang J."/>
            <person name="Feng J."/>
            <person name="Wang M."/>
            <person name="Wang M."/>
            <person name="Wang L."/>
            <person name="Yao B."/>
        </authorList>
    </citation>
    <scope>NUCLEOTIDE SEQUENCE [LARGE SCALE GENOMIC DNA]</scope>
    <source>
        <strain evidence="9">Wuqing</strain>
    </source>
</reference>
<feature type="domain" description="Reverse transcriptase" evidence="8">
    <location>
        <begin position="4"/>
        <end position="114"/>
    </location>
</feature>
<keyword evidence="3" id="KW-0548">Nucleotidyltransferase</keyword>
<dbReference type="Proteomes" id="UP000031668">
    <property type="component" value="Unassembled WGS sequence"/>
</dbReference>
<evidence type="ECO:0000256" key="4">
    <source>
        <dbReference type="ARBA" id="ARBA00022722"/>
    </source>
</evidence>
<evidence type="ECO:0000256" key="3">
    <source>
        <dbReference type="ARBA" id="ARBA00022695"/>
    </source>
</evidence>
<dbReference type="InterPro" id="IPR053134">
    <property type="entry name" value="RNA-dir_DNA_polymerase"/>
</dbReference>
<dbReference type="EMBL" id="JWZT01005572">
    <property type="protein sequence ID" value="KII60559.1"/>
    <property type="molecule type" value="Genomic_DNA"/>
</dbReference>
<comment type="caution">
    <text evidence="9">The sequence shown here is derived from an EMBL/GenBank/DDBJ whole genome shotgun (WGS) entry which is preliminary data.</text>
</comment>
<protein>
    <submittedName>
        <fullName evidence="9">Transposon Ty3-I Gag-Pol polyprotein</fullName>
    </submittedName>
</protein>
<keyword evidence="7" id="KW-0695">RNA-directed DNA polymerase</keyword>
<keyword evidence="4" id="KW-0540">Nuclease</keyword>
<dbReference type="Gene3D" id="3.10.10.10">
    <property type="entry name" value="HIV Type 1 Reverse Transcriptase, subunit A, domain 1"/>
    <property type="match status" value="1"/>
</dbReference>
<dbReference type="PANTHER" id="PTHR24559:SF444">
    <property type="entry name" value="REVERSE TRANSCRIPTASE DOMAIN-CONTAINING PROTEIN"/>
    <property type="match status" value="1"/>
</dbReference>
<dbReference type="CDD" id="cd01647">
    <property type="entry name" value="RT_LTR"/>
    <property type="match status" value="1"/>
</dbReference>
<dbReference type="Gene3D" id="3.30.70.270">
    <property type="match status" value="1"/>
</dbReference>
<accession>A0A0C2M889</accession>
<evidence type="ECO:0000256" key="6">
    <source>
        <dbReference type="ARBA" id="ARBA00022801"/>
    </source>
</evidence>
<keyword evidence="1" id="KW-0645">Protease</keyword>
<keyword evidence="2" id="KW-0808">Transferase</keyword>
<dbReference type="AlphaFoldDB" id="A0A0C2M889"/>
<organism evidence="9 10">
    <name type="scientific">Thelohanellus kitauei</name>
    <name type="common">Myxosporean</name>
    <dbReference type="NCBI Taxonomy" id="669202"/>
    <lineage>
        <taxon>Eukaryota</taxon>
        <taxon>Metazoa</taxon>
        <taxon>Cnidaria</taxon>
        <taxon>Myxozoa</taxon>
        <taxon>Myxosporea</taxon>
        <taxon>Bivalvulida</taxon>
        <taxon>Platysporina</taxon>
        <taxon>Myxobolidae</taxon>
        <taxon>Thelohanellus</taxon>
    </lineage>
</organism>
<dbReference type="Pfam" id="PF00078">
    <property type="entry name" value="RVT_1"/>
    <property type="match status" value="1"/>
</dbReference>
<dbReference type="InterPro" id="IPR000477">
    <property type="entry name" value="RT_dom"/>
</dbReference>
<proteinExistence type="predicted"/>
<evidence type="ECO:0000313" key="9">
    <source>
        <dbReference type="EMBL" id="KII60559.1"/>
    </source>
</evidence>
<evidence type="ECO:0000259" key="8">
    <source>
        <dbReference type="Pfam" id="PF00078"/>
    </source>
</evidence>
<dbReference type="InterPro" id="IPR043502">
    <property type="entry name" value="DNA/RNA_pol_sf"/>
</dbReference>
<evidence type="ECO:0000256" key="7">
    <source>
        <dbReference type="ARBA" id="ARBA00022918"/>
    </source>
</evidence>
<dbReference type="InterPro" id="IPR043128">
    <property type="entry name" value="Rev_trsase/Diguanyl_cyclase"/>
</dbReference>
<dbReference type="GO" id="GO:0006508">
    <property type="term" value="P:proteolysis"/>
    <property type="evidence" value="ECO:0007669"/>
    <property type="project" value="UniProtKB-KW"/>
</dbReference>
<dbReference type="GO" id="GO:0008233">
    <property type="term" value="F:peptidase activity"/>
    <property type="evidence" value="ECO:0007669"/>
    <property type="project" value="UniProtKB-KW"/>
</dbReference>
<dbReference type="OrthoDB" id="420169at2759"/>
<evidence type="ECO:0000256" key="5">
    <source>
        <dbReference type="ARBA" id="ARBA00022759"/>
    </source>
</evidence>
<keyword evidence="10" id="KW-1185">Reference proteome</keyword>
<gene>
    <name evidence="9" type="ORF">RF11_16333</name>
</gene>
<keyword evidence="5" id="KW-0255">Endonuclease</keyword>
<dbReference type="GO" id="GO:0003964">
    <property type="term" value="F:RNA-directed DNA polymerase activity"/>
    <property type="evidence" value="ECO:0007669"/>
    <property type="project" value="UniProtKB-KW"/>
</dbReference>
<dbReference type="SUPFAM" id="SSF56672">
    <property type="entry name" value="DNA/RNA polymerases"/>
    <property type="match status" value="1"/>
</dbReference>
<evidence type="ECO:0000256" key="2">
    <source>
        <dbReference type="ARBA" id="ARBA00022679"/>
    </source>
</evidence>
<evidence type="ECO:0000256" key="1">
    <source>
        <dbReference type="ARBA" id="ARBA00022670"/>
    </source>
</evidence>
<sequence length="117" mass="13561">MLNSEKLFSTIGMTSGYGQIPIRDDDKEKTAFTTPFGLYHFYVMPFCFMNAPTTFQRMVYNICLALNQHGIVTYLEDIIIFSDSIDNHLKLLETTFHVLKLSWSKIEPKKCSFFGKE</sequence>
<name>A0A0C2M889_THEKT</name>
<dbReference type="PANTHER" id="PTHR24559">
    <property type="entry name" value="TRANSPOSON TY3-I GAG-POL POLYPROTEIN"/>
    <property type="match status" value="1"/>
</dbReference>